<evidence type="ECO:0000313" key="1">
    <source>
        <dbReference type="EMBL" id="GGR64545.1"/>
    </source>
</evidence>
<gene>
    <name evidence="1" type="ORF">GCM10010251_96390</name>
</gene>
<name>A0A918L0C7_9ACTN</name>
<dbReference type="AlphaFoldDB" id="A0A918L0C7"/>
<dbReference type="RefSeq" id="WP_189944368.1">
    <property type="nucleotide sequence ID" value="NZ_BMSX01000051.1"/>
</dbReference>
<dbReference type="Proteomes" id="UP000658320">
    <property type="component" value="Unassembled WGS sequence"/>
</dbReference>
<accession>A0A918L0C7</accession>
<comment type="caution">
    <text evidence="1">The sequence shown here is derived from an EMBL/GenBank/DDBJ whole genome shotgun (WGS) entry which is preliminary data.</text>
</comment>
<dbReference type="EMBL" id="BMSX01000051">
    <property type="protein sequence ID" value="GGR64545.1"/>
    <property type="molecule type" value="Genomic_DNA"/>
</dbReference>
<evidence type="ECO:0000313" key="2">
    <source>
        <dbReference type="Proteomes" id="UP000658320"/>
    </source>
</evidence>
<protein>
    <submittedName>
        <fullName evidence="1">Uncharacterized protein</fullName>
    </submittedName>
</protein>
<keyword evidence="2" id="KW-1185">Reference proteome</keyword>
<reference evidence="1" key="1">
    <citation type="journal article" date="2014" name="Int. J. Syst. Evol. Microbiol.">
        <title>Complete genome sequence of Corynebacterium casei LMG S-19264T (=DSM 44701T), isolated from a smear-ripened cheese.</title>
        <authorList>
            <consortium name="US DOE Joint Genome Institute (JGI-PGF)"/>
            <person name="Walter F."/>
            <person name="Albersmeier A."/>
            <person name="Kalinowski J."/>
            <person name="Ruckert C."/>
        </authorList>
    </citation>
    <scope>NUCLEOTIDE SEQUENCE</scope>
    <source>
        <strain evidence="1">JCM 4346</strain>
    </source>
</reference>
<proteinExistence type="predicted"/>
<sequence>MSELELRFKAKIQRARENFAKATDRLSDSEKTAVIAGLCAAALPNRWPLRIPADCPACQSPSVGSGRDKSGDYGAIWFFPRHLGCRVCGLTLTGQELDLADIKSQTLNEEPDLDPDWEPDFDLM</sequence>
<reference evidence="1" key="2">
    <citation type="submission" date="2020-09" db="EMBL/GenBank/DDBJ databases">
        <authorList>
            <person name="Sun Q."/>
            <person name="Ohkuma M."/>
        </authorList>
    </citation>
    <scope>NUCLEOTIDE SEQUENCE</scope>
    <source>
        <strain evidence="1">JCM 4346</strain>
    </source>
</reference>
<organism evidence="1 2">
    <name type="scientific">Streptomyces aurantiogriseus</name>
    <dbReference type="NCBI Taxonomy" id="66870"/>
    <lineage>
        <taxon>Bacteria</taxon>
        <taxon>Bacillati</taxon>
        <taxon>Actinomycetota</taxon>
        <taxon>Actinomycetes</taxon>
        <taxon>Kitasatosporales</taxon>
        <taxon>Streptomycetaceae</taxon>
        <taxon>Streptomyces</taxon>
    </lineage>
</organism>